<dbReference type="AlphaFoldDB" id="A0A3Q3K353"/>
<evidence type="ECO:0000313" key="1">
    <source>
        <dbReference type="Ensembl" id="ENSMALP00000027904.1"/>
    </source>
</evidence>
<evidence type="ECO:0008006" key="3">
    <source>
        <dbReference type="Google" id="ProtNLM"/>
    </source>
</evidence>
<accession>A0A3Q3K353</accession>
<evidence type="ECO:0000313" key="2">
    <source>
        <dbReference type="Proteomes" id="UP000261600"/>
    </source>
</evidence>
<sequence>LCWHPQHHTFCTYRAEFLKLDPFSLVVQYACYGTDNSVFQRNEGGNVSLFCPFSSSEHTKFFCRNECKEEDILIRTDENRTQSELHFFVLRIIVKKLTKSDSGKYKCGSGSSLNLASVHTFRISVTEGEFESCCFLKHWQRLHNLAH</sequence>
<dbReference type="InterPro" id="IPR013783">
    <property type="entry name" value="Ig-like_fold"/>
</dbReference>
<protein>
    <recommendedName>
        <fullName evidence="3">Immunoglobulin V-set domain-containing protein</fullName>
    </recommendedName>
</protein>
<keyword evidence="2" id="KW-1185">Reference proteome</keyword>
<dbReference type="InterPro" id="IPR036179">
    <property type="entry name" value="Ig-like_dom_sf"/>
</dbReference>
<organism evidence="1 2">
    <name type="scientific">Monopterus albus</name>
    <name type="common">Swamp eel</name>
    <dbReference type="NCBI Taxonomy" id="43700"/>
    <lineage>
        <taxon>Eukaryota</taxon>
        <taxon>Metazoa</taxon>
        <taxon>Chordata</taxon>
        <taxon>Craniata</taxon>
        <taxon>Vertebrata</taxon>
        <taxon>Euteleostomi</taxon>
        <taxon>Actinopterygii</taxon>
        <taxon>Neopterygii</taxon>
        <taxon>Teleostei</taxon>
        <taxon>Neoteleostei</taxon>
        <taxon>Acanthomorphata</taxon>
        <taxon>Anabantaria</taxon>
        <taxon>Synbranchiformes</taxon>
        <taxon>Synbranchidae</taxon>
        <taxon>Monopterus</taxon>
    </lineage>
</organism>
<dbReference type="Proteomes" id="UP000261600">
    <property type="component" value="Unplaced"/>
</dbReference>
<dbReference type="SUPFAM" id="SSF48726">
    <property type="entry name" value="Immunoglobulin"/>
    <property type="match status" value="1"/>
</dbReference>
<reference evidence="1" key="2">
    <citation type="submission" date="2025-09" db="UniProtKB">
        <authorList>
            <consortium name="Ensembl"/>
        </authorList>
    </citation>
    <scope>IDENTIFICATION</scope>
</reference>
<dbReference type="Ensembl" id="ENSMALT00000028417.1">
    <property type="protein sequence ID" value="ENSMALP00000027904.1"/>
    <property type="gene ID" value="ENSMALG00000019346.1"/>
</dbReference>
<proteinExistence type="predicted"/>
<dbReference type="Gene3D" id="2.60.40.10">
    <property type="entry name" value="Immunoglobulins"/>
    <property type="match status" value="1"/>
</dbReference>
<name>A0A3Q3K353_MONAL</name>
<reference evidence="1" key="1">
    <citation type="submission" date="2025-08" db="UniProtKB">
        <authorList>
            <consortium name="Ensembl"/>
        </authorList>
    </citation>
    <scope>IDENTIFICATION</scope>
</reference>